<sequence length="441" mass="49610">MVETTSEGSTTGISADPIDGIEKNHNHPLYLHPSYTPGSVLTSVQLTGTENYSLWSRSMMINLRAKSNLGFVLGTCRKSDYKPDLEEQWEKCNAFLLAWIMNTVSNELLSGIMYASDAVMVWGDLNKRFNKVDGSRSYQLHRDICTLSQGNLTVSRYFTKLRLLWDEFDALVPPPSCSYDKSRSQILMMNPIPSVSKAYAMIAADESQRVTAGSRINSDLNDSMTLYAERGKCVHHSNESMALYVGRGGYTNAGAGNNYNNPNPRQKKNWHLFCDYCKLHGYTKDICFQLIGYPADWKFKKKFGPGGSSSGTGNVGRGMANHAYADRDIRDDFGFMNHGSVHPGQELPSGDVLSNVLDLFNGKVKGTGKERDGLYYFPRHLLERVKHVEQSLLTQAEKLEGITWHNRIGHPSVKVLKFFIYLEMLTPNFGPPQYRLIIELL</sequence>
<dbReference type="PANTHER" id="PTHR37610:SF86">
    <property type="entry name" value="RETROTRANSPOSON COPIA-LIKE N-TERMINAL DOMAIN-CONTAINING PROTEIN"/>
    <property type="match status" value="1"/>
</dbReference>
<name>A0ABQ7W684_SOLTU</name>
<feature type="domain" description="Retrotransposon Copia-like N-terminal" evidence="1">
    <location>
        <begin position="32"/>
        <end position="78"/>
    </location>
</feature>
<dbReference type="Pfam" id="PF14244">
    <property type="entry name" value="Retrotran_gag_3"/>
    <property type="match status" value="1"/>
</dbReference>
<evidence type="ECO:0000313" key="3">
    <source>
        <dbReference type="Proteomes" id="UP000826656"/>
    </source>
</evidence>
<protein>
    <recommendedName>
        <fullName evidence="1">Retrotransposon Copia-like N-terminal domain-containing protein</fullName>
    </recommendedName>
</protein>
<gene>
    <name evidence="2" type="ORF">KY290_007665</name>
</gene>
<evidence type="ECO:0000259" key="1">
    <source>
        <dbReference type="Pfam" id="PF14244"/>
    </source>
</evidence>
<keyword evidence="3" id="KW-1185">Reference proteome</keyword>
<evidence type="ECO:0000313" key="2">
    <source>
        <dbReference type="EMBL" id="KAH0776254.1"/>
    </source>
</evidence>
<accession>A0ABQ7W684</accession>
<dbReference type="EMBL" id="JAIVGD010000003">
    <property type="protein sequence ID" value="KAH0776254.1"/>
    <property type="molecule type" value="Genomic_DNA"/>
</dbReference>
<dbReference type="InterPro" id="IPR029472">
    <property type="entry name" value="Copia-like_N"/>
</dbReference>
<proteinExistence type="predicted"/>
<reference evidence="2 3" key="1">
    <citation type="journal article" date="2021" name="bioRxiv">
        <title>Chromosome-scale and haplotype-resolved genome assembly of a tetraploid potato cultivar.</title>
        <authorList>
            <person name="Sun H."/>
            <person name="Jiao W.-B."/>
            <person name="Krause K."/>
            <person name="Campoy J.A."/>
            <person name="Goel M."/>
            <person name="Folz-Donahue K."/>
            <person name="Kukat C."/>
            <person name="Huettel B."/>
            <person name="Schneeberger K."/>
        </authorList>
    </citation>
    <scope>NUCLEOTIDE SEQUENCE [LARGE SCALE GENOMIC DNA]</scope>
    <source>
        <strain evidence="2">SolTubOtavaFocal</strain>
        <tissue evidence="2">Leaves</tissue>
    </source>
</reference>
<dbReference type="Proteomes" id="UP000826656">
    <property type="component" value="Unassembled WGS sequence"/>
</dbReference>
<dbReference type="PANTHER" id="PTHR37610">
    <property type="entry name" value="CCHC-TYPE DOMAIN-CONTAINING PROTEIN"/>
    <property type="match status" value="1"/>
</dbReference>
<organism evidence="2 3">
    <name type="scientific">Solanum tuberosum</name>
    <name type="common">Potato</name>
    <dbReference type="NCBI Taxonomy" id="4113"/>
    <lineage>
        <taxon>Eukaryota</taxon>
        <taxon>Viridiplantae</taxon>
        <taxon>Streptophyta</taxon>
        <taxon>Embryophyta</taxon>
        <taxon>Tracheophyta</taxon>
        <taxon>Spermatophyta</taxon>
        <taxon>Magnoliopsida</taxon>
        <taxon>eudicotyledons</taxon>
        <taxon>Gunneridae</taxon>
        <taxon>Pentapetalae</taxon>
        <taxon>asterids</taxon>
        <taxon>lamiids</taxon>
        <taxon>Solanales</taxon>
        <taxon>Solanaceae</taxon>
        <taxon>Solanoideae</taxon>
        <taxon>Solaneae</taxon>
        <taxon>Solanum</taxon>
    </lineage>
</organism>
<comment type="caution">
    <text evidence="2">The sequence shown here is derived from an EMBL/GenBank/DDBJ whole genome shotgun (WGS) entry which is preliminary data.</text>
</comment>